<reference evidence="1 2" key="1">
    <citation type="submission" date="2018-10" db="EMBL/GenBank/DDBJ databases">
        <title>Genome sequencing of Mucilaginibacter sp. HYN0043.</title>
        <authorList>
            <person name="Kim M."/>
            <person name="Yi H."/>
        </authorList>
    </citation>
    <scope>NUCLEOTIDE SEQUENCE [LARGE SCALE GENOMIC DNA]</scope>
    <source>
        <strain evidence="1 2">HYN0043</strain>
    </source>
</reference>
<proteinExistence type="predicted"/>
<dbReference type="Proteomes" id="UP000270046">
    <property type="component" value="Chromosome"/>
</dbReference>
<evidence type="ECO:0000313" key="1">
    <source>
        <dbReference type="EMBL" id="AYL98458.1"/>
    </source>
</evidence>
<organism evidence="1 2">
    <name type="scientific">Mucilaginibacter celer</name>
    <dbReference type="NCBI Taxonomy" id="2305508"/>
    <lineage>
        <taxon>Bacteria</taxon>
        <taxon>Pseudomonadati</taxon>
        <taxon>Bacteroidota</taxon>
        <taxon>Sphingobacteriia</taxon>
        <taxon>Sphingobacteriales</taxon>
        <taxon>Sphingobacteriaceae</taxon>
        <taxon>Mucilaginibacter</taxon>
    </lineage>
</organism>
<gene>
    <name evidence="1" type="ORF">HYN43_025650</name>
</gene>
<dbReference type="KEGG" id="muh:HYN43_025650"/>
<keyword evidence="2" id="KW-1185">Reference proteome</keyword>
<name>A0A494W4I7_9SPHI</name>
<dbReference type="OrthoDB" id="784746at2"/>
<dbReference type="AlphaFoldDB" id="A0A494W4I7"/>
<dbReference type="EMBL" id="CP032869">
    <property type="protein sequence ID" value="AYL98458.1"/>
    <property type="molecule type" value="Genomic_DNA"/>
</dbReference>
<dbReference type="RefSeq" id="WP_119406734.1">
    <property type="nucleotide sequence ID" value="NZ_CP032869.1"/>
</dbReference>
<accession>A0A494W4I7</accession>
<protein>
    <submittedName>
        <fullName evidence="1">Uncharacterized protein</fullName>
    </submittedName>
</protein>
<sequence length="336" mass="40509">MPLPYNHDIKAILERRYHRNLLYGYYGGIFNPVEDKFYACTWVKLSTVDYDEFIWHHEQLMGSSAMYFDIEKTRKQVDSNSWQSKTPKECIDEGIYLYFSVLFMGVFFENEWFITPSLCFYGNDLEEVKLKERAEANITSGKTWESSLFLPEKEIDLKGYPKMGLSPTSLEFKNVPWMVSIIKQERKERLNHAYCIYINEEYLKPFFEKLKIRDYENFVSADQLRYGYTMIFPEHKKYTLFCGLIENNQGKWRLEYFFLNEGKFYRWTYFSKTEHDFSFFYGDLIIADLQQISNWDQEPYLDSSCTMDDPHFWNCYVFSRDSSSGEFLYLEEIHFD</sequence>
<evidence type="ECO:0000313" key="2">
    <source>
        <dbReference type="Proteomes" id="UP000270046"/>
    </source>
</evidence>